<sequence>MSANSLRKPFKVPFKTTVNTSEVAKARPQLLSVGDVRTRPPVQNASADNEHVDDVEVVEISDDVHESKPVLDNKIHEVSRRPALDLQLPGGGQRRTRGQLLAEDSGSLLVRMKAFGSLRKALHEILDSCNNVHWSRTINLPVDMDARASILANAAKAIEFSVQTMSATQPGYDDRINRRLCVMRKLGSTTDECEDENMVDIMQAVKDGLGEWKTRR</sequence>
<keyword evidence="2" id="KW-1185">Reference proteome</keyword>
<gene>
    <name evidence="1" type="ORF">SCLCIDRAFT_30800</name>
</gene>
<reference evidence="1 2" key="1">
    <citation type="submission" date="2014-04" db="EMBL/GenBank/DDBJ databases">
        <authorList>
            <consortium name="DOE Joint Genome Institute"/>
            <person name="Kuo A."/>
            <person name="Kohler A."/>
            <person name="Nagy L.G."/>
            <person name="Floudas D."/>
            <person name="Copeland A."/>
            <person name="Barry K.W."/>
            <person name="Cichocki N."/>
            <person name="Veneault-Fourrey C."/>
            <person name="LaButti K."/>
            <person name="Lindquist E.A."/>
            <person name="Lipzen A."/>
            <person name="Lundell T."/>
            <person name="Morin E."/>
            <person name="Murat C."/>
            <person name="Sun H."/>
            <person name="Tunlid A."/>
            <person name="Henrissat B."/>
            <person name="Grigoriev I.V."/>
            <person name="Hibbett D.S."/>
            <person name="Martin F."/>
            <person name="Nordberg H.P."/>
            <person name="Cantor M.N."/>
            <person name="Hua S.X."/>
        </authorList>
    </citation>
    <scope>NUCLEOTIDE SEQUENCE [LARGE SCALE GENOMIC DNA]</scope>
    <source>
        <strain evidence="1 2">Foug A</strain>
    </source>
</reference>
<organism evidence="1 2">
    <name type="scientific">Scleroderma citrinum Foug A</name>
    <dbReference type="NCBI Taxonomy" id="1036808"/>
    <lineage>
        <taxon>Eukaryota</taxon>
        <taxon>Fungi</taxon>
        <taxon>Dikarya</taxon>
        <taxon>Basidiomycota</taxon>
        <taxon>Agaricomycotina</taxon>
        <taxon>Agaricomycetes</taxon>
        <taxon>Agaricomycetidae</taxon>
        <taxon>Boletales</taxon>
        <taxon>Sclerodermatineae</taxon>
        <taxon>Sclerodermataceae</taxon>
        <taxon>Scleroderma</taxon>
    </lineage>
</organism>
<evidence type="ECO:0000313" key="1">
    <source>
        <dbReference type="EMBL" id="KIM54824.1"/>
    </source>
</evidence>
<proteinExistence type="predicted"/>
<reference evidence="2" key="2">
    <citation type="submission" date="2015-01" db="EMBL/GenBank/DDBJ databases">
        <title>Evolutionary Origins and Diversification of the Mycorrhizal Mutualists.</title>
        <authorList>
            <consortium name="DOE Joint Genome Institute"/>
            <consortium name="Mycorrhizal Genomics Consortium"/>
            <person name="Kohler A."/>
            <person name="Kuo A."/>
            <person name="Nagy L.G."/>
            <person name="Floudas D."/>
            <person name="Copeland A."/>
            <person name="Barry K.W."/>
            <person name="Cichocki N."/>
            <person name="Veneault-Fourrey C."/>
            <person name="LaButti K."/>
            <person name="Lindquist E.A."/>
            <person name="Lipzen A."/>
            <person name="Lundell T."/>
            <person name="Morin E."/>
            <person name="Murat C."/>
            <person name="Riley R."/>
            <person name="Ohm R."/>
            <person name="Sun H."/>
            <person name="Tunlid A."/>
            <person name="Henrissat B."/>
            <person name="Grigoriev I.V."/>
            <person name="Hibbett D.S."/>
            <person name="Martin F."/>
        </authorList>
    </citation>
    <scope>NUCLEOTIDE SEQUENCE [LARGE SCALE GENOMIC DNA]</scope>
    <source>
        <strain evidence="2">Foug A</strain>
    </source>
</reference>
<dbReference type="OrthoDB" id="10261556at2759"/>
<dbReference type="Proteomes" id="UP000053989">
    <property type="component" value="Unassembled WGS sequence"/>
</dbReference>
<accession>A0A0C3DEL0</accession>
<protein>
    <submittedName>
        <fullName evidence="1">Uncharacterized protein</fullName>
    </submittedName>
</protein>
<dbReference type="EMBL" id="KN822146">
    <property type="protein sequence ID" value="KIM54824.1"/>
    <property type="molecule type" value="Genomic_DNA"/>
</dbReference>
<dbReference type="HOGENOM" id="CLU_1278297_0_0_1"/>
<evidence type="ECO:0000313" key="2">
    <source>
        <dbReference type="Proteomes" id="UP000053989"/>
    </source>
</evidence>
<dbReference type="InParanoid" id="A0A0C3DEL0"/>
<name>A0A0C3DEL0_9AGAM</name>
<dbReference type="AlphaFoldDB" id="A0A0C3DEL0"/>